<protein>
    <submittedName>
        <fullName evidence="2">Uncharacterized protein</fullName>
    </submittedName>
</protein>
<keyword evidence="3" id="KW-1185">Reference proteome</keyword>
<dbReference type="PANTHER" id="PTHR35394:SF5">
    <property type="entry name" value="DUF3176 DOMAIN-CONTAINING PROTEIN"/>
    <property type="match status" value="1"/>
</dbReference>
<comment type="caution">
    <text evidence="2">The sequence shown here is derived from an EMBL/GenBank/DDBJ whole genome shotgun (WGS) entry which is preliminary data.</text>
</comment>
<evidence type="ECO:0000313" key="3">
    <source>
        <dbReference type="Proteomes" id="UP001175000"/>
    </source>
</evidence>
<feature type="transmembrane region" description="Helical" evidence="1">
    <location>
        <begin position="563"/>
        <end position="585"/>
    </location>
</feature>
<gene>
    <name evidence="2" type="ORF">B0T14DRAFT_564141</name>
</gene>
<keyword evidence="1" id="KW-0472">Membrane</keyword>
<keyword evidence="1" id="KW-0812">Transmembrane</keyword>
<dbReference type="InterPro" id="IPR021514">
    <property type="entry name" value="DUF3176"/>
</dbReference>
<organism evidence="2 3">
    <name type="scientific">Immersiella caudata</name>
    <dbReference type="NCBI Taxonomy" id="314043"/>
    <lineage>
        <taxon>Eukaryota</taxon>
        <taxon>Fungi</taxon>
        <taxon>Dikarya</taxon>
        <taxon>Ascomycota</taxon>
        <taxon>Pezizomycotina</taxon>
        <taxon>Sordariomycetes</taxon>
        <taxon>Sordariomycetidae</taxon>
        <taxon>Sordariales</taxon>
        <taxon>Lasiosphaeriaceae</taxon>
        <taxon>Immersiella</taxon>
    </lineage>
</organism>
<feature type="transmembrane region" description="Helical" evidence="1">
    <location>
        <begin position="134"/>
        <end position="153"/>
    </location>
</feature>
<dbReference type="Pfam" id="PF11374">
    <property type="entry name" value="DUF3176"/>
    <property type="match status" value="1"/>
</dbReference>
<evidence type="ECO:0000313" key="2">
    <source>
        <dbReference type="EMBL" id="KAK0622713.1"/>
    </source>
</evidence>
<feature type="transmembrane region" description="Helical" evidence="1">
    <location>
        <begin position="30"/>
        <end position="53"/>
    </location>
</feature>
<sequence length="658" mass="71213">MGPNILMEPLGSANALPPHAKRKSLRIGDIWILVFCLAASVLLLGALIGLLFAFDGEPIFGSGFVTLNTLVAIISTAYKACIVHALSFVMAQSKWVVFSHGRRRLLDFDRIESAGEGPLGSILLLFNSRVKGIGMIRIGAAFIVLAVAMDPFAQQLLQFRQTTALIDDPSNRTAIFRASRYSRGTETRTAAPSAIQFAEGNSTRLYGGNIPITADADFSMQSAIMYGLVQSTTAVSQQANFACPSGNCVYPQFTSLSVCSACADLTSSISTTRVESRTRMNITLDRATNPPQIDRDQIVRYSLPSGLYLDNSLEMALRGTTNATRSLAFGNITTLIWSQSILRHPPSTNITTLPLTTANPGVSAQECVLYYCVNAYTSTVTGGVLSESISPSPDHSARDPSSWALFSTFPNQPPPVFSPARQLDISYHPRFSSPSRTDLSFTGGGYNISQTAINSISSFVQRTFASCTGLTVNCTTTLEPVADNWTPLNGFYMTVRTGPQYEPSAAQELWSTARVDGLFEAVARSMSNALRAGGDADRPGAIGEGNMVLGRVGVVTVLYRVDWRWIVLHGLLGVGTFAAVAWVLARSRMGGRDVGVWGSSTLAVMAKGEETNGLFRGANTIVEMEERARGTEVFLFGEQMMPRQRGEESDEEAWRMIR</sequence>
<dbReference type="EMBL" id="JAULSU010000003">
    <property type="protein sequence ID" value="KAK0622713.1"/>
    <property type="molecule type" value="Genomic_DNA"/>
</dbReference>
<feature type="transmembrane region" description="Helical" evidence="1">
    <location>
        <begin position="59"/>
        <end position="78"/>
    </location>
</feature>
<keyword evidence="1" id="KW-1133">Transmembrane helix</keyword>
<proteinExistence type="predicted"/>
<reference evidence="2" key="1">
    <citation type="submission" date="2023-06" db="EMBL/GenBank/DDBJ databases">
        <title>Genome-scale phylogeny and comparative genomics of the fungal order Sordariales.</title>
        <authorList>
            <consortium name="Lawrence Berkeley National Laboratory"/>
            <person name="Hensen N."/>
            <person name="Bonometti L."/>
            <person name="Westerberg I."/>
            <person name="Brannstrom I.O."/>
            <person name="Guillou S."/>
            <person name="Cros-Aarteil S."/>
            <person name="Calhoun S."/>
            <person name="Haridas S."/>
            <person name="Kuo A."/>
            <person name="Mondo S."/>
            <person name="Pangilinan J."/>
            <person name="Riley R."/>
            <person name="Labutti K."/>
            <person name="Andreopoulos B."/>
            <person name="Lipzen A."/>
            <person name="Chen C."/>
            <person name="Yanf M."/>
            <person name="Daum C."/>
            <person name="Ng V."/>
            <person name="Clum A."/>
            <person name="Steindorff A."/>
            <person name="Ohm R."/>
            <person name="Martin F."/>
            <person name="Silar P."/>
            <person name="Natvig D."/>
            <person name="Lalanne C."/>
            <person name="Gautier V."/>
            <person name="Ament-Velasquez S.L."/>
            <person name="Kruys A."/>
            <person name="Hutchinson M.I."/>
            <person name="Powell A.J."/>
            <person name="Barry K."/>
            <person name="Miller A.N."/>
            <person name="Grigoriev I.V."/>
            <person name="Debuchy R."/>
            <person name="Gladieux P."/>
            <person name="Thoren M.H."/>
            <person name="Johannesson H."/>
        </authorList>
    </citation>
    <scope>NUCLEOTIDE SEQUENCE</scope>
    <source>
        <strain evidence="2">CBS 606.72</strain>
    </source>
</reference>
<dbReference type="Proteomes" id="UP001175000">
    <property type="component" value="Unassembled WGS sequence"/>
</dbReference>
<dbReference type="PANTHER" id="PTHR35394">
    <property type="entry name" value="DUF3176 DOMAIN-CONTAINING PROTEIN"/>
    <property type="match status" value="1"/>
</dbReference>
<name>A0AA39WW39_9PEZI</name>
<accession>A0AA39WW39</accession>
<evidence type="ECO:0000256" key="1">
    <source>
        <dbReference type="SAM" id="Phobius"/>
    </source>
</evidence>
<dbReference type="AlphaFoldDB" id="A0AA39WW39"/>